<dbReference type="Gene3D" id="3.40.50.300">
    <property type="entry name" value="P-loop containing nucleotide triphosphate hydrolases"/>
    <property type="match status" value="1"/>
</dbReference>
<dbReference type="SUPFAM" id="SSF52540">
    <property type="entry name" value="P-loop containing nucleoside triphosphate hydrolases"/>
    <property type="match status" value="1"/>
</dbReference>
<sequence>MPLFEGSHNFVINGGIFNDSSTNGLGPLVFLQGHSASGAAHDSEERYPPPSCHPQTRIRTIEHIIVWIRLPRTQRSKSVFWLFAPAGMGKTAIAQTIAEKCEEMGVLAGTFFFHRSNTDRNRASKLVASLALQISTSIPPTRQHIENAIRANPAILTKSLPIQLKKLIIEPVLAVGSIDNDRAIIIDGLDECIGPPTTSQEQEQHQVLELIQTLLSSNLPLIILIFCRPETWITESFNALPVLSGATERFDLYRNSDLDHDVEVFLRSEFSKIATRTKQKPGKRAGKWPADEDIKALISRASGQFIYAATVVRYIGDPWHTPRDRLRNVFSAKVPEGHNPLEGLDNLYLEILGQSQNLEMTREVLACLRECQYMSNFDTLVDLTISKARSCEIVCRWPPHALRGLTSLVQTDGIFQQHSFYHGTFFEFLSSPNRSKQFYTDAASGGLTFLQKMLEYLAFRETSGSSEQILGDGDDGDYSDSDSSSAHSPEISAEGFAAAVWPELWFKYLREASTVPGVLYDAFLSYRFSFNNLPRLYWESRLLDELVLMGLGPHVQRDFHRVQQCLSHLQGEYDRQVKAALGMLDLDDRDFIRGLVDQQLCRPQPVLDGSYRISHDGFLGRMGTHQGLYKLIHSPGLTESGGDEFFLNPEFLAFLATPSRSEGWYRVPDMLPEIASQFHDPNHILEWAPLSQSADEIVQKLKTSFKLKHAQVFASSINTSILRCICYKNVSMALTLMEFFKDRWSGQSERPVLPEHKVLVPVYTAYLSSPSSFYPDTHSSSA</sequence>
<evidence type="ECO:0000256" key="1">
    <source>
        <dbReference type="ARBA" id="ARBA00022737"/>
    </source>
</evidence>
<dbReference type="PANTHER" id="PTHR10039">
    <property type="entry name" value="AMELOGENIN"/>
    <property type="match status" value="1"/>
</dbReference>
<dbReference type="AlphaFoldDB" id="A0A5C3KM43"/>
<keyword evidence="1" id="KW-0677">Repeat</keyword>
<gene>
    <name evidence="4" type="ORF">FA15DRAFT_672626</name>
</gene>
<evidence type="ECO:0000313" key="4">
    <source>
        <dbReference type="EMBL" id="TFK21364.1"/>
    </source>
</evidence>
<feature type="domain" description="Nephrocystin 3-like N-terminal" evidence="3">
    <location>
        <begin position="74"/>
        <end position="228"/>
    </location>
</feature>
<dbReference type="STRING" id="230819.A0A5C3KM43"/>
<dbReference type="EMBL" id="ML210270">
    <property type="protein sequence ID" value="TFK21364.1"/>
    <property type="molecule type" value="Genomic_DNA"/>
</dbReference>
<organism evidence="4 5">
    <name type="scientific">Coprinopsis marcescibilis</name>
    <name type="common">Agaric fungus</name>
    <name type="synonym">Psathyrella marcescibilis</name>
    <dbReference type="NCBI Taxonomy" id="230819"/>
    <lineage>
        <taxon>Eukaryota</taxon>
        <taxon>Fungi</taxon>
        <taxon>Dikarya</taxon>
        <taxon>Basidiomycota</taxon>
        <taxon>Agaricomycotina</taxon>
        <taxon>Agaricomycetes</taxon>
        <taxon>Agaricomycetidae</taxon>
        <taxon>Agaricales</taxon>
        <taxon>Agaricineae</taxon>
        <taxon>Psathyrellaceae</taxon>
        <taxon>Coprinopsis</taxon>
    </lineage>
</organism>
<dbReference type="OrthoDB" id="3053909at2759"/>
<dbReference type="PANTHER" id="PTHR10039:SF14">
    <property type="entry name" value="NACHT DOMAIN-CONTAINING PROTEIN"/>
    <property type="match status" value="1"/>
</dbReference>
<name>A0A5C3KM43_COPMA</name>
<dbReference type="Pfam" id="PF24883">
    <property type="entry name" value="NPHP3_N"/>
    <property type="match status" value="1"/>
</dbReference>
<dbReference type="Proteomes" id="UP000307440">
    <property type="component" value="Unassembled WGS sequence"/>
</dbReference>
<evidence type="ECO:0000256" key="2">
    <source>
        <dbReference type="SAM" id="MobiDB-lite"/>
    </source>
</evidence>
<reference evidence="4 5" key="1">
    <citation type="journal article" date="2019" name="Nat. Ecol. Evol.">
        <title>Megaphylogeny resolves global patterns of mushroom evolution.</title>
        <authorList>
            <person name="Varga T."/>
            <person name="Krizsan K."/>
            <person name="Foldi C."/>
            <person name="Dima B."/>
            <person name="Sanchez-Garcia M."/>
            <person name="Sanchez-Ramirez S."/>
            <person name="Szollosi G.J."/>
            <person name="Szarkandi J.G."/>
            <person name="Papp V."/>
            <person name="Albert L."/>
            <person name="Andreopoulos W."/>
            <person name="Angelini C."/>
            <person name="Antonin V."/>
            <person name="Barry K.W."/>
            <person name="Bougher N.L."/>
            <person name="Buchanan P."/>
            <person name="Buyck B."/>
            <person name="Bense V."/>
            <person name="Catcheside P."/>
            <person name="Chovatia M."/>
            <person name="Cooper J."/>
            <person name="Damon W."/>
            <person name="Desjardin D."/>
            <person name="Finy P."/>
            <person name="Geml J."/>
            <person name="Haridas S."/>
            <person name="Hughes K."/>
            <person name="Justo A."/>
            <person name="Karasinski D."/>
            <person name="Kautmanova I."/>
            <person name="Kiss B."/>
            <person name="Kocsube S."/>
            <person name="Kotiranta H."/>
            <person name="LaButti K.M."/>
            <person name="Lechner B.E."/>
            <person name="Liimatainen K."/>
            <person name="Lipzen A."/>
            <person name="Lukacs Z."/>
            <person name="Mihaltcheva S."/>
            <person name="Morgado L.N."/>
            <person name="Niskanen T."/>
            <person name="Noordeloos M.E."/>
            <person name="Ohm R.A."/>
            <person name="Ortiz-Santana B."/>
            <person name="Ovrebo C."/>
            <person name="Racz N."/>
            <person name="Riley R."/>
            <person name="Savchenko A."/>
            <person name="Shiryaev A."/>
            <person name="Soop K."/>
            <person name="Spirin V."/>
            <person name="Szebenyi C."/>
            <person name="Tomsovsky M."/>
            <person name="Tulloss R.E."/>
            <person name="Uehling J."/>
            <person name="Grigoriev I.V."/>
            <person name="Vagvolgyi C."/>
            <person name="Papp T."/>
            <person name="Martin F.M."/>
            <person name="Miettinen O."/>
            <person name="Hibbett D.S."/>
            <person name="Nagy L.G."/>
        </authorList>
    </citation>
    <scope>NUCLEOTIDE SEQUENCE [LARGE SCALE GENOMIC DNA]</scope>
    <source>
        <strain evidence="4 5">CBS 121175</strain>
    </source>
</reference>
<feature type="region of interest" description="Disordered" evidence="2">
    <location>
        <begin position="467"/>
        <end position="487"/>
    </location>
</feature>
<protein>
    <recommendedName>
        <fullName evidence="3">Nephrocystin 3-like N-terminal domain-containing protein</fullName>
    </recommendedName>
</protein>
<evidence type="ECO:0000259" key="3">
    <source>
        <dbReference type="Pfam" id="PF24883"/>
    </source>
</evidence>
<keyword evidence="5" id="KW-1185">Reference proteome</keyword>
<dbReference type="InterPro" id="IPR027417">
    <property type="entry name" value="P-loop_NTPase"/>
</dbReference>
<proteinExistence type="predicted"/>
<accession>A0A5C3KM43</accession>
<dbReference type="InterPro" id="IPR056884">
    <property type="entry name" value="NPHP3-like_N"/>
</dbReference>
<evidence type="ECO:0000313" key="5">
    <source>
        <dbReference type="Proteomes" id="UP000307440"/>
    </source>
</evidence>